<evidence type="ECO:0000313" key="8">
    <source>
        <dbReference type="Proteomes" id="UP001596098"/>
    </source>
</evidence>
<dbReference type="InterPro" id="IPR036291">
    <property type="entry name" value="NAD(P)-bd_dom_sf"/>
</dbReference>
<comment type="subunit">
    <text evidence="2">Homohexamer.</text>
</comment>
<dbReference type="SUPFAM" id="SSF51735">
    <property type="entry name" value="NAD(P)-binding Rossmann-fold domains"/>
    <property type="match status" value="1"/>
</dbReference>
<dbReference type="NCBIfam" id="NF006929">
    <property type="entry name" value="PRK09414.1"/>
    <property type="match status" value="1"/>
</dbReference>
<dbReference type="Gene3D" id="1.10.285.10">
    <property type="entry name" value="Glutamate Dehydrogenase, chain A, domain 3"/>
    <property type="match status" value="2"/>
</dbReference>
<keyword evidence="8" id="KW-1185">Reference proteome</keyword>
<organism evidence="7 8">
    <name type="scientific">Nocardioides yefusunii</name>
    <dbReference type="NCBI Taxonomy" id="2500546"/>
    <lineage>
        <taxon>Bacteria</taxon>
        <taxon>Bacillati</taxon>
        <taxon>Actinomycetota</taxon>
        <taxon>Actinomycetes</taxon>
        <taxon>Propionibacteriales</taxon>
        <taxon>Nocardioidaceae</taxon>
        <taxon>Nocardioides</taxon>
    </lineage>
</organism>
<sequence length="449" mass="48476">MKPLHPALEPVYADVLRRNAGEIEFHQAVYEVLESLNPVVDKRPEYVDASIIERICEPERQIIFRVPWTDDAGRVHINRGFRVEFNSALGPYKGGLRFHPSVYLGIVKFLGFEQIFKNALTGMPIGGGKGGSDFDPKGRSDAEIMRFCQSFMTELYRHLGEYTDVPAGDIGVGGREIGYLFGQYKRITNRYESGVLTGKGFSWGGSQARTEATGYGTVFFAREMLAAKGENFDGKKVTVSGSGNVALYAVQKVHQLGGTVVAMSDSSGYVIDEQGIDLDLMREIKEVQRGRISEYADKRGAHVKFVQGGSIWDVPVDVALPCATQNELDEKAARALVSNGVKLVAEGANMPSTPGAVAVFQGAGVLFAPGKAANAGGVATSALEMQQNASRDKWSFSHTEERLDAIMTGIHARTLATADAYDVPGDYVAGANIAGFTQVADAMLAMGVI</sequence>
<keyword evidence="3 4" id="KW-0560">Oxidoreductase</keyword>
<name>A0ABW1QZM6_9ACTN</name>
<dbReference type="GO" id="GO:0004354">
    <property type="term" value="F:glutamate dehydrogenase (NADP+) activity"/>
    <property type="evidence" value="ECO:0007669"/>
    <property type="project" value="UniProtKB-EC"/>
</dbReference>
<evidence type="ECO:0000256" key="2">
    <source>
        <dbReference type="ARBA" id="ARBA00011643"/>
    </source>
</evidence>
<dbReference type="Pfam" id="PF00208">
    <property type="entry name" value="ELFV_dehydrog"/>
    <property type="match status" value="1"/>
</dbReference>
<evidence type="ECO:0000256" key="1">
    <source>
        <dbReference type="ARBA" id="ARBA00006382"/>
    </source>
</evidence>
<reference evidence="8" key="1">
    <citation type="journal article" date="2019" name="Int. J. Syst. Evol. Microbiol.">
        <title>The Global Catalogue of Microorganisms (GCM) 10K type strain sequencing project: providing services to taxonomists for standard genome sequencing and annotation.</title>
        <authorList>
            <consortium name="The Broad Institute Genomics Platform"/>
            <consortium name="The Broad Institute Genome Sequencing Center for Infectious Disease"/>
            <person name="Wu L."/>
            <person name="Ma J."/>
        </authorList>
    </citation>
    <scope>NUCLEOTIDE SEQUENCE [LARGE SCALE GENOMIC DNA]</scope>
    <source>
        <strain evidence="8">DFY28</strain>
    </source>
</reference>
<proteinExistence type="inferred from homology"/>
<dbReference type="EMBL" id="JBHSQI010000004">
    <property type="protein sequence ID" value="MFC6153795.1"/>
    <property type="molecule type" value="Genomic_DNA"/>
</dbReference>
<dbReference type="Gene3D" id="3.40.50.10860">
    <property type="entry name" value="Leucine Dehydrogenase, chain A, domain 1"/>
    <property type="match status" value="1"/>
</dbReference>
<dbReference type="InterPro" id="IPR006095">
    <property type="entry name" value="Glu/Leu/Phe/Val/Trp_DH"/>
</dbReference>
<dbReference type="SUPFAM" id="SSF53223">
    <property type="entry name" value="Aminoacid dehydrogenase-like, N-terminal domain"/>
    <property type="match status" value="1"/>
</dbReference>
<dbReference type="Proteomes" id="UP001596098">
    <property type="component" value="Unassembled WGS sequence"/>
</dbReference>
<dbReference type="Pfam" id="PF02812">
    <property type="entry name" value="ELFV_dehydrog_N"/>
    <property type="match status" value="1"/>
</dbReference>
<dbReference type="InterPro" id="IPR050724">
    <property type="entry name" value="Glu_Leu_Phe_Val_DH"/>
</dbReference>
<protein>
    <recommendedName>
        <fullName evidence="4">Glutamate dehydrogenase</fullName>
    </recommendedName>
</protein>
<comment type="similarity">
    <text evidence="1 4 5">Belongs to the Glu/Leu/Phe/Val dehydrogenases family.</text>
</comment>
<evidence type="ECO:0000256" key="4">
    <source>
        <dbReference type="PIRNR" id="PIRNR000185"/>
    </source>
</evidence>
<dbReference type="SMART" id="SM00839">
    <property type="entry name" value="ELFV_dehydrog"/>
    <property type="match status" value="1"/>
</dbReference>
<dbReference type="Gene3D" id="3.40.50.720">
    <property type="entry name" value="NAD(P)-binding Rossmann-like Domain"/>
    <property type="match status" value="1"/>
</dbReference>
<dbReference type="InterPro" id="IPR014362">
    <property type="entry name" value="Glu_DH"/>
</dbReference>
<accession>A0ABW1QZM6</accession>
<dbReference type="PANTHER" id="PTHR43571:SF1">
    <property type="entry name" value="NADP-SPECIFIC GLUTAMATE DEHYDROGENASE 1-RELATED"/>
    <property type="match status" value="1"/>
</dbReference>
<dbReference type="InterPro" id="IPR046346">
    <property type="entry name" value="Aminoacid_DH-like_N_sf"/>
</dbReference>
<dbReference type="PIRSF" id="PIRSF000185">
    <property type="entry name" value="Glu_DH"/>
    <property type="match status" value="1"/>
</dbReference>
<dbReference type="CDD" id="cd05313">
    <property type="entry name" value="NAD_bind_2_Glu_DH"/>
    <property type="match status" value="1"/>
</dbReference>
<dbReference type="InterPro" id="IPR006097">
    <property type="entry name" value="Glu/Leu/Phe/Val/Trp_DH_dimer"/>
</dbReference>
<dbReference type="PANTHER" id="PTHR43571">
    <property type="entry name" value="NADP-SPECIFIC GLUTAMATE DEHYDROGENASE 1-RELATED"/>
    <property type="match status" value="1"/>
</dbReference>
<feature type="domain" description="Glutamate/phenylalanine/leucine/valine/L-tryptophan dehydrogenase C-terminal" evidence="6">
    <location>
        <begin position="206"/>
        <end position="447"/>
    </location>
</feature>
<evidence type="ECO:0000313" key="7">
    <source>
        <dbReference type="EMBL" id="MFC6153795.1"/>
    </source>
</evidence>
<evidence type="ECO:0000256" key="3">
    <source>
        <dbReference type="ARBA" id="ARBA00023002"/>
    </source>
</evidence>
<dbReference type="PRINTS" id="PR00082">
    <property type="entry name" value="GLFDHDRGNASE"/>
</dbReference>
<evidence type="ECO:0000256" key="5">
    <source>
        <dbReference type="RuleBase" id="RU004417"/>
    </source>
</evidence>
<dbReference type="InterPro" id="IPR006096">
    <property type="entry name" value="Glu/Leu/Phe/Val/Trp_DH_C"/>
</dbReference>
<evidence type="ECO:0000259" key="6">
    <source>
        <dbReference type="SMART" id="SM00839"/>
    </source>
</evidence>
<dbReference type="InterPro" id="IPR033922">
    <property type="entry name" value="NAD_bind_Glu_DH"/>
</dbReference>
<gene>
    <name evidence="7" type="primary">gdhA</name>
    <name evidence="7" type="ORF">ACFPWU_08985</name>
</gene>
<comment type="caution">
    <text evidence="7">The sequence shown here is derived from an EMBL/GenBank/DDBJ whole genome shotgun (WGS) entry which is preliminary data.</text>
</comment>
<dbReference type="RefSeq" id="WP_128219928.1">
    <property type="nucleotide sequence ID" value="NZ_CP034929.1"/>
</dbReference>